<dbReference type="Gene3D" id="3.40.630.30">
    <property type="match status" value="1"/>
</dbReference>
<dbReference type="InterPro" id="IPR016181">
    <property type="entry name" value="Acyl_CoA_acyltransferase"/>
</dbReference>
<dbReference type="PANTHER" id="PTHR43877">
    <property type="entry name" value="AMINOALKYLPHOSPHONATE N-ACETYLTRANSFERASE-RELATED-RELATED"/>
    <property type="match status" value="1"/>
</dbReference>
<keyword evidence="5" id="KW-1185">Reference proteome</keyword>
<dbReference type="AlphaFoldDB" id="A0A1G9LN91"/>
<dbReference type="PROSITE" id="PS51186">
    <property type="entry name" value="GNAT"/>
    <property type="match status" value="1"/>
</dbReference>
<evidence type="ECO:0000259" key="3">
    <source>
        <dbReference type="PROSITE" id="PS51186"/>
    </source>
</evidence>
<dbReference type="EMBL" id="FNDJ01000028">
    <property type="protein sequence ID" value="SDL63472.1"/>
    <property type="molecule type" value="Genomic_DNA"/>
</dbReference>
<dbReference type="RefSeq" id="WP_143044110.1">
    <property type="nucleotide sequence ID" value="NZ_FNDJ01000028.1"/>
</dbReference>
<evidence type="ECO:0000256" key="1">
    <source>
        <dbReference type="ARBA" id="ARBA00022679"/>
    </source>
</evidence>
<dbReference type="InterPro" id="IPR050832">
    <property type="entry name" value="Bact_Acetyltransf"/>
</dbReference>
<keyword evidence="1 4" id="KW-0808">Transferase</keyword>
<protein>
    <submittedName>
        <fullName evidence="4">Acetyltransferase (GNAT) family protein</fullName>
    </submittedName>
</protein>
<evidence type="ECO:0000256" key="2">
    <source>
        <dbReference type="ARBA" id="ARBA00023315"/>
    </source>
</evidence>
<dbReference type="Pfam" id="PF00583">
    <property type="entry name" value="Acetyltransf_1"/>
    <property type="match status" value="1"/>
</dbReference>
<dbReference type="STRING" id="633440.SAMN05421869_12865"/>
<dbReference type="Proteomes" id="UP000199202">
    <property type="component" value="Unassembled WGS sequence"/>
</dbReference>
<dbReference type="SUPFAM" id="SSF55729">
    <property type="entry name" value="Acyl-CoA N-acyltransferases (Nat)"/>
    <property type="match status" value="1"/>
</dbReference>
<dbReference type="InterPro" id="IPR000182">
    <property type="entry name" value="GNAT_dom"/>
</dbReference>
<evidence type="ECO:0000313" key="4">
    <source>
        <dbReference type="EMBL" id="SDL63472.1"/>
    </source>
</evidence>
<proteinExistence type="predicted"/>
<dbReference type="CDD" id="cd04301">
    <property type="entry name" value="NAT_SF"/>
    <property type="match status" value="1"/>
</dbReference>
<organism evidence="4 5">
    <name type="scientific">Nonomuraea jiangxiensis</name>
    <dbReference type="NCBI Taxonomy" id="633440"/>
    <lineage>
        <taxon>Bacteria</taxon>
        <taxon>Bacillati</taxon>
        <taxon>Actinomycetota</taxon>
        <taxon>Actinomycetes</taxon>
        <taxon>Streptosporangiales</taxon>
        <taxon>Streptosporangiaceae</taxon>
        <taxon>Nonomuraea</taxon>
    </lineage>
</organism>
<dbReference type="OrthoDB" id="3375743at2"/>
<sequence length="153" mass="17255">MTIKVEPATPEHIEALVGLLEEMDRYYGADELDSVEVRTRQVQQALFTEPRAAFVLLAWQGDQLVGVASYSFLWPAVGLTRSLYLKELYVSESAQRQGVGTALMKALFALAVEHGCSRVEWTTDHDNVRAQQFYEGLGQNELPTKLFYRVVTI</sequence>
<feature type="domain" description="N-acetyltransferase" evidence="3">
    <location>
        <begin position="3"/>
        <end position="153"/>
    </location>
</feature>
<gene>
    <name evidence="4" type="ORF">SAMN05421869_12865</name>
</gene>
<evidence type="ECO:0000313" key="5">
    <source>
        <dbReference type="Proteomes" id="UP000199202"/>
    </source>
</evidence>
<dbReference type="GO" id="GO:0016747">
    <property type="term" value="F:acyltransferase activity, transferring groups other than amino-acyl groups"/>
    <property type="evidence" value="ECO:0007669"/>
    <property type="project" value="InterPro"/>
</dbReference>
<accession>A0A1G9LN91</accession>
<name>A0A1G9LN91_9ACTN</name>
<keyword evidence="2" id="KW-0012">Acyltransferase</keyword>
<reference evidence="4 5" key="1">
    <citation type="submission" date="2016-10" db="EMBL/GenBank/DDBJ databases">
        <authorList>
            <person name="de Groot N.N."/>
        </authorList>
    </citation>
    <scope>NUCLEOTIDE SEQUENCE [LARGE SCALE GENOMIC DNA]</scope>
    <source>
        <strain evidence="4 5">CGMCC 4.6533</strain>
    </source>
</reference>